<evidence type="ECO:0000313" key="1">
    <source>
        <dbReference type="EMBL" id="KHD25531.1"/>
    </source>
</evidence>
<proteinExistence type="predicted"/>
<sequence length="155" mass="18447">MKSFFENSNFLDQMVLRPLSHIRPYWELSWYSASEEYKPESDSFAYELNMLIEEMGECCIPDHYHDNEDIVVKKTRDFENSHIYKQGRIWIGRSYQILLQDGGFHDENARYLVLAAAGRVEAARRFGQDHFDDMEEAHQRILAITMALILYHRYT</sequence>
<name>A0ACC4NY45_9VIBR</name>
<reference evidence="1" key="1">
    <citation type="submission" date="2014-10" db="EMBL/GenBank/DDBJ databases">
        <title>Genome sequencing of Vibrio caribbeanicus T14.</title>
        <authorList>
            <person name="Chan K.-G."/>
            <person name="Mohamad N.I."/>
        </authorList>
    </citation>
    <scope>NUCLEOTIDE SEQUENCE</scope>
    <source>
        <strain evidence="1">T14</strain>
    </source>
</reference>
<dbReference type="EMBL" id="JRWR01000004">
    <property type="protein sequence ID" value="KHD25531.1"/>
    <property type="molecule type" value="Genomic_DNA"/>
</dbReference>
<comment type="caution">
    <text evidence="1">The sequence shown here is derived from an EMBL/GenBank/DDBJ whole genome shotgun (WGS) entry which is preliminary data.</text>
</comment>
<gene>
    <name evidence="1" type="ORF">NM09_07405</name>
</gene>
<dbReference type="Proteomes" id="UP000030421">
    <property type="component" value="Unassembled WGS sequence"/>
</dbReference>
<protein>
    <submittedName>
        <fullName evidence="1">Uncharacterized protein</fullName>
    </submittedName>
</protein>
<organism evidence="1 2">
    <name type="scientific">Vibrio caribbeanicus</name>
    <dbReference type="NCBI Taxonomy" id="701175"/>
    <lineage>
        <taxon>Bacteria</taxon>
        <taxon>Pseudomonadati</taxon>
        <taxon>Pseudomonadota</taxon>
        <taxon>Gammaproteobacteria</taxon>
        <taxon>Vibrionales</taxon>
        <taxon>Vibrionaceae</taxon>
        <taxon>Vibrio</taxon>
    </lineage>
</organism>
<evidence type="ECO:0000313" key="2">
    <source>
        <dbReference type="Proteomes" id="UP000030421"/>
    </source>
</evidence>
<keyword evidence="2" id="KW-1185">Reference proteome</keyword>
<accession>A0ACC4NY45</accession>